<dbReference type="GeneID" id="25414537"/>
<dbReference type="GO" id="GO:0008289">
    <property type="term" value="F:lipid binding"/>
    <property type="evidence" value="ECO:0007669"/>
    <property type="project" value="UniProtKB-ARBA"/>
</dbReference>
<protein>
    <submittedName>
        <fullName evidence="3">CRAL/TRIO domain-containing protein</fullName>
    </submittedName>
</protein>
<dbReference type="RefSeq" id="XP_013432272.1">
    <property type="nucleotide sequence ID" value="XM_013576818.1"/>
</dbReference>
<dbReference type="Gene3D" id="3.40.525.10">
    <property type="entry name" value="CRAL-TRIO lipid binding domain"/>
    <property type="match status" value="1"/>
</dbReference>
<dbReference type="GO" id="GO:0008526">
    <property type="term" value="F:phosphatidylinositol transfer activity"/>
    <property type="evidence" value="ECO:0007669"/>
    <property type="project" value="TreeGrafter"/>
</dbReference>
<dbReference type="GO" id="GO:0071944">
    <property type="term" value="C:cell periphery"/>
    <property type="evidence" value="ECO:0007669"/>
    <property type="project" value="UniProtKB-ARBA"/>
</dbReference>
<dbReference type="FunFam" id="3.40.525.10:FF:000013">
    <property type="entry name" value="Phosphatidylinositol transfer protein PDR16"/>
    <property type="match status" value="1"/>
</dbReference>
<dbReference type="STRING" id="1043004.A0A074WXY0"/>
<dbReference type="Pfam" id="PF00650">
    <property type="entry name" value="CRAL_TRIO"/>
    <property type="match status" value="1"/>
</dbReference>
<dbReference type="InterPro" id="IPR001251">
    <property type="entry name" value="CRAL-TRIO_dom"/>
</dbReference>
<keyword evidence="4" id="KW-1185">Reference proteome</keyword>
<dbReference type="PANTHER" id="PTHR45824:SF29">
    <property type="entry name" value="GH16843P"/>
    <property type="match status" value="1"/>
</dbReference>
<feature type="domain" description="CRAL-TRIO" evidence="2">
    <location>
        <begin position="145"/>
        <end position="298"/>
    </location>
</feature>
<dbReference type="EMBL" id="KL584702">
    <property type="protein sequence ID" value="KEQ78043.1"/>
    <property type="molecule type" value="Genomic_DNA"/>
</dbReference>
<evidence type="ECO:0000313" key="4">
    <source>
        <dbReference type="Proteomes" id="UP000027730"/>
    </source>
</evidence>
<feature type="compositionally biased region" description="Basic and acidic residues" evidence="1">
    <location>
        <begin position="1"/>
        <end position="11"/>
    </location>
</feature>
<dbReference type="Pfam" id="PF03765">
    <property type="entry name" value="CRAL_TRIO_N"/>
    <property type="match status" value="1"/>
</dbReference>
<dbReference type="PROSITE" id="PS50191">
    <property type="entry name" value="CRAL_TRIO"/>
    <property type="match status" value="1"/>
</dbReference>
<dbReference type="InterPro" id="IPR036865">
    <property type="entry name" value="CRAL-TRIO_dom_sf"/>
</dbReference>
<sequence>MEGEMHVERAFIRTPNEVTKDSTPSLSAGSEATTDPAPTGPIKTPLTVALPECKPTPPAALTADQESKYASVLSTVSTWTTIPSNTLKDATNEPITENERMWLTRECLLRYLRATKWDVPSALKRLQGTLSWRREYGADTFTADYISPENETGKQVIMGYDINARPCLYLNPGKQNTKNSDRQIHHLAFMLDRVIDMMGPGQETTALLINFKGATSGSTPSVGQARQVLNILQNHNPERLGRALISQLPWYVSTFFKLISPFIDPVTKEKMKFNEDLKKYVPTKQLWKDYGGELNFDYDHKAYWPALNKECDRRREAYKQRWVEAGKQVGEYEEYLRGGQQKPLRDISSNAGSATEETPDIASLKV</sequence>
<evidence type="ECO:0000256" key="1">
    <source>
        <dbReference type="SAM" id="MobiDB-lite"/>
    </source>
</evidence>
<gene>
    <name evidence="3" type="ORF">M436DRAFT_69181</name>
</gene>
<dbReference type="Proteomes" id="UP000027730">
    <property type="component" value="Unassembled WGS sequence"/>
</dbReference>
<feature type="region of interest" description="Disordered" evidence="1">
    <location>
        <begin position="1"/>
        <end position="43"/>
    </location>
</feature>
<accession>A0A074WXY0</accession>
<reference evidence="3 4" key="1">
    <citation type="journal article" date="2014" name="BMC Genomics">
        <title>Genome sequencing of four Aureobasidium pullulans varieties: biotechnological potential, stress tolerance, and description of new species.</title>
        <authorList>
            <person name="Gostin Ar C."/>
            <person name="Ohm R.A."/>
            <person name="Kogej T."/>
            <person name="Sonjak S."/>
            <person name="Turk M."/>
            <person name="Zajc J."/>
            <person name="Zalar P."/>
            <person name="Grube M."/>
            <person name="Sun H."/>
            <person name="Han J."/>
            <person name="Sharma A."/>
            <person name="Chiniquy J."/>
            <person name="Ngan C.Y."/>
            <person name="Lipzen A."/>
            <person name="Barry K."/>
            <person name="Grigoriev I.V."/>
            <person name="Gunde-Cimerman N."/>
        </authorList>
    </citation>
    <scope>NUCLEOTIDE SEQUENCE [LARGE SCALE GENOMIC DNA]</scope>
    <source>
        <strain evidence="3 4">CBS 147.97</strain>
    </source>
</reference>
<dbReference type="SMART" id="SM00516">
    <property type="entry name" value="SEC14"/>
    <property type="match status" value="1"/>
</dbReference>
<dbReference type="HOGENOM" id="CLU_014001_1_1_1"/>
<organism evidence="3 4">
    <name type="scientific">Aureobasidium namibiae CBS 147.97</name>
    <dbReference type="NCBI Taxonomy" id="1043004"/>
    <lineage>
        <taxon>Eukaryota</taxon>
        <taxon>Fungi</taxon>
        <taxon>Dikarya</taxon>
        <taxon>Ascomycota</taxon>
        <taxon>Pezizomycotina</taxon>
        <taxon>Dothideomycetes</taxon>
        <taxon>Dothideomycetidae</taxon>
        <taxon>Dothideales</taxon>
        <taxon>Saccotheciaceae</taxon>
        <taxon>Aureobasidium</taxon>
    </lineage>
</organism>
<feature type="compositionally biased region" description="Polar residues" evidence="1">
    <location>
        <begin position="347"/>
        <end position="356"/>
    </location>
</feature>
<dbReference type="SUPFAM" id="SSF52087">
    <property type="entry name" value="CRAL/TRIO domain"/>
    <property type="match status" value="1"/>
</dbReference>
<dbReference type="CDD" id="cd00170">
    <property type="entry name" value="SEC14"/>
    <property type="match status" value="1"/>
</dbReference>
<dbReference type="SMART" id="SM01100">
    <property type="entry name" value="CRAL_TRIO_N"/>
    <property type="match status" value="1"/>
</dbReference>
<name>A0A074WXY0_9PEZI</name>
<dbReference type="SUPFAM" id="SSF46938">
    <property type="entry name" value="CRAL/TRIO N-terminal domain"/>
    <property type="match status" value="1"/>
</dbReference>
<proteinExistence type="predicted"/>
<dbReference type="InterPro" id="IPR011074">
    <property type="entry name" value="CRAL/TRIO_N_dom"/>
</dbReference>
<dbReference type="OrthoDB" id="75724at2759"/>
<dbReference type="AlphaFoldDB" id="A0A074WXY0"/>
<feature type="compositionally biased region" description="Polar residues" evidence="1">
    <location>
        <begin position="21"/>
        <end position="33"/>
    </location>
</feature>
<dbReference type="InterPro" id="IPR036273">
    <property type="entry name" value="CRAL/TRIO_N_dom_sf"/>
</dbReference>
<feature type="region of interest" description="Disordered" evidence="1">
    <location>
        <begin position="341"/>
        <end position="366"/>
    </location>
</feature>
<dbReference type="PANTHER" id="PTHR45824">
    <property type="entry name" value="GH16843P"/>
    <property type="match status" value="1"/>
</dbReference>
<evidence type="ECO:0000259" key="2">
    <source>
        <dbReference type="PROSITE" id="PS50191"/>
    </source>
</evidence>
<evidence type="ECO:0000313" key="3">
    <source>
        <dbReference type="EMBL" id="KEQ78043.1"/>
    </source>
</evidence>
<dbReference type="InterPro" id="IPR052578">
    <property type="entry name" value="PI_Transfer_CRAL-TRIO"/>
</dbReference>